<name>A0A5N6ML60_9ASTR</name>
<evidence type="ECO:0008006" key="3">
    <source>
        <dbReference type="Google" id="ProtNLM"/>
    </source>
</evidence>
<sequence>MCTHMHDPHTTHMNALKRFLRYIKGTISYGLTITCSAASSLVAYIDADWVGCPDTHRSTSGYCVYLGANLLSWSSKHEPTSSRSSAEAEYRRVAHVVSETCWLRNLLLEFRNPLSRDTIVYRDNVSVVYLSTNPVQHQCTKHIELDIHFVRDKVAQGQIRVLHMPSQFQIVDIFTKSLPHVLFKDFRSSLNIREPPVSTVGV</sequence>
<accession>A0A5N6ML60</accession>
<dbReference type="PANTHER" id="PTHR11439:SF524">
    <property type="entry name" value="RNA-DIRECTED DNA POLYMERASE, PROTEIN KINASE RLK-PELLE-DLSV FAMILY"/>
    <property type="match status" value="1"/>
</dbReference>
<dbReference type="Proteomes" id="UP000326396">
    <property type="component" value="Linkage Group LG5"/>
</dbReference>
<dbReference type="AlphaFoldDB" id="A0A5N6ML60"/>
<evidence type="ECO:0000313" key="1">
    <source>
        <dbReference type="EMBL" id="KAD3640297.1"/>
    </source>
</evidence>
<dbReference type="CDD" id="cd09272">
    <property type="entry name" value="RNase_HI_RT_Ty1"/>
    <property type="match status" value="1"/>
</dbReference>
<organism evidence="1 2">
    <name type="scientific">Mikania micrantha</name>
    <name type="common">bitter vine</name>
    <dbReference type="NCBI Taxonomy" id="192012"/>
    <lineage>
        <taxon>Eukaryota</taxon>
        <taxon>Viridiplantae</taxon>
        <taxon>Streptophyta</taxon>
        <taxon>Embryophyta</taxon>
        <taxon>Tracheophyta</taxon>
        <taxon>Spermatophyta</taxon>
        <taxon>Magnoliopsida</taxon>
        <taxon>eudicotyledons</taxon>
        <taxon>Gunneridae</taxon>
        <taxon>Pentapetalae</taxon>
        <taxon>asterids</taxon>
        <taxon>campanulids</taxon>
        <taxon>Asterales</taxon>
        <taxon>Asteraceae</taxon>
        <taxon>Asteroideae</taxon>
        <taxon>Heliantheae alliance</taxon>
        <taxon>Eupatorieae</taxon>
        <taxon>Mikania</taxon>
    </lineage>
</organism>
<evidence type="ECO:0000313" key="2">
    <source>
        <dbReference type="Proteomes" id="UP000326396"/>
    </source>
</evidence>
<dbReference type="InterPro" id="IPR043502">
    <property type="entry name" value="DNA/RNA_pol_sf"/>
</dbReference>
<dbReference type="OrthoDB" id="850842at2759"/>
<dbReference type="EMBL" id="SZYD01000015">
    <property type="protein sequence ID" value="KAD3640297.1"/>
    <property type="molecule type" value="Genomic_DNA"/>
</dbReference>
<reference evidence="1 2" key="1">
    <citation type="submission" date="2019-05" db="EMBL/GenBank/DDBJ databases">
        <title>Mikania micrantha, genome provides insights into the molecular mechanism of rapid growth.</title>
        <authorList>
            <person name="Liu B."/>
        </authorList>
    </citation>
    <scope>NUCLEOTIDE SEQUENCE [LARGE SCALE GENOMIC DNA]</scope>
    <source>
        <strain evidence="1">NLD-2019</strain>
        <tissue evidence="1">Leaf</tissue>
    </source>
</reference>
<proteinExistence type="predicted"/>
<comment type="caution">
    <text evidence="1">The sequence shown here is derived from an EMBL/GenBank/DDBJ whole genome shotgun (WGS) entry which is preliminary data.</text>
</comment>
<dbReference type="SUPFAM" id="SSF56672">
    <property type="entry name" value="DNA/RNA polymerases"/>
    <property type="match status" value="1"/>
</dbReference>
<gene>
    <name evidence="1" type="ORF">E3N88_29520</name>
</gene>
<keyword evidence="2" id="KW-1185">Reference proteome</keyword>
<protein>
    <recommendedName>
        <fullName evidence="3">Reverse transcriptase Ty1/copia-type domain-containing protein</fullName>
    </recommendedName>
</protein>
<dbReference type="PANTHER" id="PTHR11439">
    <property type="entry name" value="GAG-POL-RELATED RETROTRANSPOSON"/>
    <property type="match status" value="1"/>
</dbReference>